<dbReference type="Gene3D" id="3.30.1330.30">
    <property type="match status" value="1"/>
</dbReference>
<organism evidence="3 4">
    <name type="scientific">Crotalus adamanteus</name>
    <name type="common">Eastern diamondback rattlesnake</name>
    <dbReference type="NCBI Taxonomy" id="8729"/>
    <lineage>
        <taxon>Eukaryota</taxon>
        <taxon>Metazoa</taxon>
        <taxon>Chordata</taxon>
        <taxon>Craniata</taxon>
        <taxon>Vertebrata</taxon>
        <taxon>Euteleostomi</taxon>
        <taxon>Lepidosauria</taxon>
        <taxon>Squamata</taxon>
        <taxon>Bifurcata</taxon>
        <taxon>Unidentata</taxon>
        <taxon>Episquamata</taxon>
        <taxon>Toxicofera</taxon>
        <taxon>Serpentes</taxon>
        <taxon>Colubroidea</taxon>
        <taxon>Viperidae</taxon>
        <taxon>Crotalinae</taxon>
        <taxon>Crotalus</taxon>
    </lineage>
</organism>
<proteinExistence type="predicted"/>
<dbReference type="PANTHER" id="PTHR11449">
    <property type="entry name" value="RIBOSOMAL PROTEIN L30"/>
    <property type="match status" value="1"/>
</dbReference>
<evidence type="ECO:0000256" key="1">
    <source>
        <dbReference type="ARBA" id="ARBA00022980"/>
    </source>
</evidence>
<reference evidence="3 4" key="1">
    <citation type="journal article" date="2024" name="Proc. Natl. Acad. Sci. U.S.A.">
        <title>The genetic regulatory architecture and epigenomic basis for age-related changes in rattlesnake venom.</title>
        <authorList>
            <person name="Hogan M.P."/>
            <person name="Holding M.L."/>
            <person name="Nystrom G.S."/>
            <person name="Colston T.J."/>
            <person name="Bartlett D.A."/>
            <person name="Mason A.J."/>
            <person name="Ellsworth S.A."/>
            <person name="Rautsaw R.M."/>
            <person name="Lawrence K.C."/>
            <person name="Strickland J.L."/>
            <person name="He B."/>
            <person name="Fraser P."/>
            <person name="Margres M.J."/>
            <person name="Gilbert D.M."/>
            <person name="Gibbs H.L."/>
            <person name="Parkinson C.L."/>
            <person name="Rokyta D.R."/>
        </authorList>
    </citation>
    <scope>NUCLEOTIDE SEQUENCE [LARGE SCALE GENOMIC DNA]</scope>
    <source>
        <strain evidence="3">DRR0105</strain>
    </source>
</reference>
<name>A0AAW1CFY1_CROAD</name>
<evidence type="ECO:0000313" key="3">
    <source>
        <dbReference type="EMBL" id="KAK9412248.1"/>
    </source>
</evidence>
<dbReference type="EMBL" id="JAOTOJ010000001">
    <property type="protein sequence ID" value="KAK9412248.1"/>
    <property type="molecule type" value="Genomic_DNA"/>
</dbReference>
<sequence length="107" mass="12162">MLAKTVVHNYSGNNIELETTCGKYYRVCTLAIIDPGDFDIPYFPAYKTTFASFKIGAEDGGVIRQVVLYAGNNGSFRRIKQLSRHATRHRRRGSSYTPGCLIRWNIR</sequence>
<dbReference type="GO" id="GO:0003723">
    <property type="term" value="F:RNA binding"/>
    <property type="evidence" value="ECO:0007669"/>
    <property type="project" value="InterPro"/>
</dbReference>
<dbReference type="InterPro" id="IPR029064">
    <property type="entry name" value="Ribosomal_eL30-like_sf"/>
</dbReference>
<keyword evidence="2" id="KW-0687">Ribonucleoprotein</keyword>
<comment type="caution">
    <text evidence="3">The sequence shown here is derived from an EMBL/GenBank/DDBJ whole genome shotgun (WGS) entry which is preliminary data.</text>
</comment>
<dbReference type="InterPro" id="IPR039109">
    <property type="entry name" value="Ribosomal_eL30-like"/>
</dbReference>
<keyword evidence="4" id="KW-1185">Reference proteome</keyword>
<dbReference type="Proteomes" id="UP001474421">
    <property type="component" value="Unassembled WGS sequence"/>
</dbReference>
<protein>
    <submittedName>
        <fullName evidence="3">60S ribosomal protein L30</fullName>
    </submittedName>
</protein>
<dbReference type="GO" id="GO:0005840">
    <property type="term" value="C:ribosome"/>
    <property type="evidence" value="ECO:0007669"/>
    <property type="project" value="UniProtKB-KW"/>
</dbReference>
<gene>
    <name evidence="3" type="ORF">NXF25_003423</name>
</gene>
<evidence type="ECO:0000313" key="4">
    <source>
        <dbReference type="Proteomes" id="UP001474421"/>
    </source>
</evidence>
<dbReference type="GO" id="GO:1990904">
    <property type="term" value="C:ribonucleoprotein complex"/>
    <property type="evidence" value="ECO:0007669"/>
    <property type="project" value="UniProtKB-KW"/>
</dbReference>
<dbReference type="AlphaFoldDB" id="A0AAW1CFY1"/>
<dbReference type="SUPFAM" id="SSF55315">
    <property type="entry name" value="L30e-like"/>
    <property type="match status" value="1"/>
</dbReference>
<keyword evidence="1 3" id="KW-0689">Ribosomal protein</keyword>
<evidence type="ECO:0000256" key="2">
    <source>
        <dbReference type="ARBA" id="ARBA00023274"/>
    </source>
</evidence>
<accession>A0AAW1CFY1</accession>